<reference evidence="1 2" key="1">
    <citation type="journal article" date="2018" name="Mol. Plant">
        <title>The genome of Artemisia annua provides insight into the evolution of Asteraceae family and artemisinin biosynthesis.</title>
        <authorList>
            <person name="Shen Q."/>
            <person name="Zhang L."/>
            <person name="Liao Z."/>
            <person name="Wang S."/>
            <person name="Yan T."/>
            <person name="Shi P."/>
            <person name="Liu M."/>
            <person name="Fu X."/>
            <person name="Pan Q."/>
            <person name="Wang Y."/>
            <person name="Lv Z."/>
            <person name="Lu X."/>
            <person name="Zhang F."/>
            <person name="Jiang W."/>
            <person name="Ma Y."/>
            <person name="Chen M."/>
            <person name="Hao X."/>
            <person name="Li L."/>
            <person name="Tang Y."/>
            <person name="Lv G."/>
            <person name="Zhou Y."/>
            <person name="Sun X."/>
            <person name="Brodelius P.E."/>
            <person name="Rose J.K.C."/>
            <person name="Tang K."/>
        </authorList>
    </citation>
    <scope>NUCLEOTIDE SEQUENCE [LARGE SCALE GENOMIC DNA]</scope>
    <source>
        <strain evidence="2">cv. Huhao1</strain>
        <tissue evidence="1">Leaf</tissue>
    </source>
</reference>
<sequence length="116" mass="13494">MPSQVHQVFYVPDPIQNGLHYVVNRVPRDLFDFEEESSENVADSYWCEPNENRSECVAQTNEHDDELLRNDMPPVVVDANASLADVEEVNDKSDESQYDDTLWDWMSRDEDNVDDI</sequence>
<keyword evidence="2" id="KW-1185">Reference proteome</keyword>
<gene>
    <name evidence="1" type="ORF">CTI12_AA212040</name>
</gene>
<proteinExistence type="predicted"/>
<accession>A0A2U1NRW8</accession>
<evidence type="ECO:0000313" key="1">
    <source>
        <dbReference type="EMBL" id="PWA76252.1"/>
    </source>
</evidence>
<dbReference type="OrthoDB" id="1734357at2759"/>
<comment type="caution">
    <text evidence="1">The sequence shown here is derived from an EMBL/GenBank/DDBJ whole genome shotgun (WGS) entry which is preliminary data.</text>
</comment>
<dbReference type="AlphaFoldDB" id="A0A2U1NRW8"/>
<dbReference type="EMBL" id="PKPP01002291">
    <property type="protein sequence ID" value="PWA76252.1"/>
    <property type="molecule type" value="Genomic_DNA"/>
</dbReference>
<organism evidence="1 2">
    <name type="scientific">Artemisia annua</name>
    <name type="common">Sweet wormwood</name>
    <dbReference type="NCBI Taxonomy" id="35608"/>
    <lineage>
        <taxon>Eukaryota</taxon>
        <taxon>Viridiplantae</taxon>
        <taxon>Streptophyta</taxon>
        <taxon>Embryophyta</taxon>
        <taxon>Tracheophyta</taxon>
        <taxon>Spermatophyta</taxon>
        <taxon>Magnoliopsida</taxon>
        <taxon>eudicotyledons</taxon>
        <taxon>Gunneridae</taxon>
        <taxon>Pentapetalae</taxon>
        <taxon>asterids</taxon>
        <taxon>campanulids</taxon>
        <taxon>Asterales</taxon>
        <taxon>Asteraceae</taxon>
        <taxon>Asteroideae</taxon>
        <taxon>Anthemideae</taxon>
        <taxon>Artemisiinae</taxon>
        <taxon>Artemisia</taxon>
    </lineage>
</organism>
<evidence type="ECO:0000313" key="2">
    <source>
        <dbReference type="Proteomes" id="UP000245207"/>
    </source>
</evidence>
<dbReference type="Proteomes" id="UP000245207">
    <property type="component" value="Unassembled WGS sequence"/>
</dbReference>
<name>A0A2U1NRW8_ARTAN</name>
<protein>
    <submittedName>
        <fullName evidence="1">Uncharacterized protein</fullName>
    </submittedName>
</protein>